<evidence type="ECO:0000256" key="1">
    <source>
        <dbReference type="SAM" id="MobiDB-lite"/>
    </source>
</evidence>
<proteinExistence type="predicted"/>
<name>A0A562N8M1_9RHOB</name>
<evidence type="ECO:0000313" key="3">
    <source>
        <dbReference type="Proteomes" id="UP000316225"/>
    </source>
</evidence>
<protein>
    <submittedName>
        <fullName evidence="2">Uncharacterized protein</fullName>
    </submittedName>
</protein>
<accession>A0A562N8M1</accession>
<keyword evidence="3" id="KW-1185">Reference proteome</keyword>
<dbReference type="AlphaFoldDB" id="A0A562N8M1"/>
<organism evidence="2 3">
    <name type="scientific">Paracoccus sulfuroxidans</name>
    <dbReference type="NCBI Taxonomy" id="384678"/>
    <lineage>
        <taxon>Bacteria</taxon>
        <taxon>Pseudomonadati</taxon>
        <taxon>Pseudomonadota</taxon>
        <taxon>Alphaproteobacteria</taxon>
        <taxon>Rhodobacterales</taxon>
        <taxon>Paracoccaceae</taxon>
        <taxon>Paracoccus</taxon>
    </lineage>
</organism>
<feature type="compositionally biased region" description="Basic and acidic residues" evidence="1">
    <location>
        <begin position="7"/>
        <end position="21"/>
    </location>
</feature>
<sequence length="52" mass="5996">MGQKFVPELHDPNYRSTEGQKTEALTEDEAERIFDAMIAELDAEHCDEQRSN</sequence>
<dbReference type="Proteomes" id="UP000316225">
    <property type="component" value="Unassembled WGS sequence"/>
</dbReference>
<reference evidence="2 3" key="1">
    <citation type="journal article" date="2015" name="Stand. Genomic Sci.">
        <title>Genomic Encyclopedia of Bacterial and Archaeal Type Strains, Phase III: the genomes of soil and plant-associated and newly described type strains.</title>
        <authorList>
            <person name="Whitman W.B."/>
            <person name="Woyke T."/>
            <person name="Klenk H.P."/>
            <person name="Zhou Y."/>
            <person name="Lilburn T.G."/>
            <person name="Beck B.J."/>
            <person name="De Vos P."/>
            <person name="Vandamme P."/>
            <person name="Eisen J.A."/>
            <person name="Garrity G."/>
            <person name="Hugenholtz P."/>
            <person name="Kyrpides N.C."/>
        </authorList>
    </citation>
    <scope>NUCLEOTIDE SEQUENCE [LARGE SCALE GENOMIC DNA]</scope>
    <source>
        <strain evidence="2 3">CGMCC 1.5364</strain>
    </source>
</reference>
<feature type="region of interest" description="Disordered" evidence="1">
    <location>
        <begin position="1"/>
        <end position="24"/>
    </location>
</feature>
<comment type="caution">
    <text evidence="2">The sequence shown here is derived from an EMBL/GenBank/DDBJ whole genome shotgun (WGS) entry which is preliminary data.</text>
</comment>
<evidence type="ECO:0000313" key="2">
    <source>
        <dbReference type="EMBL" id="TWI28231.1"/>
    </source>
</evidence>
<dbReference type="EMBL" id="VLKU01000016">
    <property type="protein sequence ID" value="TWI28231.1"/>
    <property type="molecule type" value="Genomic_DNA"/>
</dbReference>
<gene>
    <name evidence="2" type="ORF">IQ24_03849</name>
</gene>